<sequence length="121" mass="13049">MLRFAPRYGMISPCLRRPAGRPAQAANDNPAWSLQAAPDYPSPVRAMAGRLANRLEEDALLAQALRLFASHGHAAAGHAARAATRAAIAGDSEEADWWAQVCHTLDRRKAQALRRELAGLA</sequence>
<protein>
    <submittedName>
        <fullName evidence="1">Uncharacterized protein</fullName>
    </submittedName>
</protein>
<accession>A0ABV7V5X2</accession>
<keyword evidence="2" id="KW-1185">Reference proteome</keyword>
<proteinExistence type="predicted"/>
<reference evidence="2" key="1">
    <citation type="journal article" date="2019" name="Int. J. Syst. Evol. Microbiol.">
        <title>The Global Catalogue of Microorganisms (GCM) 10K type strain sequencing project: providing services to taxonomists for standard genome sequencing and annotation.</title>
        <authorList>
            <consortium name="The Broad Institute Genomics Platform"/>
            <consortium name="The Broad Institute Genome Sequencing Center for Infectious Disease"/>
            <person name="Wu L."/>
            <person name="Ma J."/>
        </authorList>
    </citation>
    <scope>NUCLEOTIDE SEQUENCE [LARGE SCALE GENOMIC DNA]</scope>
    <source>
        <strain evidence="2">KCTC 42224</strain>
    </source>
</reference>
<organism evidence="1 2">
    <name type="scientific">Novosphingobium pokkalii</name>
    <dbReference type="NCBI Taxonomy" id="1770194"/>
    <lineage>
        <taxon>Bacteria</taxon>
        <taxon>Pseudomonadati</taxon>
        <taxon>Pseudomonadota</taxon>
        <taxon>Alphaproteobacteria</taxon>
        <taxon>Sphingomonadales</taxon>
        <taxon>Sphingomonadaceae</taxon>
        <taxon>Novosphingobium</taxon>
    </lineage>
</organism>
<dbReference type="Proteomes" id="UP001595683">
    <property type="component" value="Unassembled WGS sequence"/>
</dbReference>
<gene>
    <name evidence="1" type="ORF">ACFOOT_12700</name>
</gene>
<name>A0ABV7V5X2_9SPHN</name>
<comment type="caution">
    <text evidence="1">The sequence shown here is derived from an EMBL/GenBank/DDBJ whole genome shotgun (WGS) entry which is preliminary data.</text>
</comment>
<dbReference type="RefSeq" id="WP_191324070.1">
    <property type="nucleotide sequence ID" value="NZ_BMZP01000007.1"/>
</dbReference>
<evidence type="ECO:0000313" key="1">
    <source>
        <dbReference type="EMBL" id="MFC3672282.1"/>
    </source>
</evidence>
<evidence type="ECO:0000313" key="2">
    <source>
        <dbReference type="Proteomes" id="UP001595683"/>
    </source>
</evidence>
<dbReference type="EMBL" id="JBHRYE010000021">
    <property type="protein sequence ID" value="MFC3672282.1"/>
    <property type="molecule type" value="Genomic_DNA"/>
</dbReference>